<dbReference type="InterPro" id="IPR035897">
    <property type="entry name" value="Toll_tir_struct_dom_sf"/>
</dbReference>
<accession>A0A8J1T6I2</accession>
<dbReference type="GO" id="GO:0061809">
    <property type="term" value="F:NAD+ nucleosidase activity, cyclic ADP-ribose generating"/>
    <property type="evidence" value="ECO:0007669"/>
    <property type="project" value="UniProtKB-EC"/>
</dbReference>
<reference evidence="11" key="1">
    <citation type="submission" date="2022-03" db="EMBL/GenBank/DDBJ databases">
        <authorList>
            <person name="Martin C."/>
        </authorList>
    </citation>
    <scope>NUCLEOTIDE SEQUENCE</scope>
</reference>
<dbReference type="PROSITE" id="PS50105">
    <property type="entry name" value="SAM_DOMAIN"/>
    <property type="match status" value="1"/>
</dbReference>
<dbReference type="InterPro" id="IPR013761">
    <property type="entry name" value="SAM/pointed_sf"/>
</dbReference>
<evidence type="ECO:0000256" key="8">
    <source>
        <dbReference type="ARBA" id="ARBA00022859"/>
    </source>
</evidence>
<keyword evidence="6" id="KW-0677">Repeat</keyword>
<evidence type="ECO:0000256" key="9">
    <source>
        <dbReference type="ARBA" id="ARBA00023027"/>
    </source>
</evidence>
<keyword evidence="7" id="KW-0378">Hydrolase</keyword>
<dbReference type="GO" id="GO:0034128">
    <property type="term" value="P:negative regulation of MyD88-independent toll-like receptor signaling pathway"/>
    <property type="evidence" value="ECO:0007669"/>
    <property type="project" value="InterPro"/>
</dbReference>
<sequence>MGKMYRTYNNMVNPIKGMGQCSSGKSVNDDNMVNIGIVDANREKLALDERIRMEGKAIVKEKEKIFREKLKHIHSHDTKIVIKTLDELREMLVQAWSTLSHGRDIAITLLDILLDEGYVKMILTFMRDGEKDLKIIAARLLEQSLTTRIRQYVEKYGLQALLDLSNDKSDELEDAGIGLLEHMLKLSEAACQRIISLGGLETIIEASKSEKDSLRKHAAKAMANLAMYGGFKNQKEMIKRNAHQWLFTLAFSKNPSVTYYACIAIAFLASNKEIEQEINESETLKLVNTFVAHHDPKEFGKLDKSQLQGRSMGWLAKMKKLLKSHNREAQTLAAFHFAMEATIKKTQGSIHELYEIDAVLPIKQVACLSVNDVACNLAYRALETIGEKCPPNLSNDITRWDNFEVKWWLEALGFTEYINAFAKLKVDGDLLLTIKEDDLKNDIKMSAAITRKRFLRELSNLKQLAEYSSCDHDDLSNHLFSLGDEYVQYTYNLLRAGITLDNITLATDDILKQDCGIENGVHRARIMEAVKEPKKRGNAFSRSTSHTFSRTRSLASISGSPVLDATEKSLDVFISYRRSTGSQLASLLKVHLQLRGFSVFIDVEKLEAGQFDNNLLNNVRRAKSFVLVLSDSALDRCIGDTESKDWVHKEITTALQSQCNIVPILHQFKWPPLDSIPEDMRNVSFFNGVKWIHDYQDACMDKLERFLRNPKPPKLDEPVKAN</sequence>
<dbReference type="GO" id="GO:0048678">
    <property type="term" value="P:response to axon injury"/>
    <property type="evidence" value="ECO:0007669"/>
    <property type="project" value="InterPro"/>
</dbReference>
<proteinExistence type="inferred from homology"/>
<dbReference type="Gene3D" id="1.10.150.50">
    <property type="entry name" value="Transcription Factor, Ets-1"/>
    <property type="match status" value="2"/>
</dbReference>
<dbReference type="PROSITE" id="PS50104">
    <property type="entry name" value="TIR"/>
    <property type="match status" value="1"/>
</dbReference>
<comment type="subcellular location">
    <subcellularLocation>
        <location evidence="1">Cytoplasm</location>
    </subcellularLocation>
</comment>
<dbReference type="GO" id="GO:0035591">
    <property type="term" value="F:signaling adaptor activity"/>
    <property type="evidence" value="ECO:0007669"/>
    <property type="project" value="InterPro"/>
</dbReference>
<dbReference type="AlphaFoldDB" id="A0A8J1T6I2"/>
<dbReference type="InterPro" id="IPR000157">
    <property type="entry name" value="TIR_dom"/>
</dbReference>
<comment type="catalytic activity">
    <reaction evidence="10">
        <text>NAD(+) + H2O = ADP-D-ribose + nicotinamide + H(+)</text>
        <dbReference type="Rhea" id="RHEA:16301"/>
        <dbReference type="ChEBI" id="CHEBI:15377"/>
        <dbReference type="ChEBI" id="CHEBI:15378"/>
        <dbReference type="ChEBI" id="CHEBI:17154"/>
        <dbReference type="ChEBI" id="CHEBI:57540"/>
        <dbReference type="ChEBI" id="CHEBI:57967"/>
        <dbReference type="EC" id="3.2.2.6"/>
    </reaction>
    <physiologicalReaction direction="left-to-right" evidence="10">
        <dbReference type="Rhea" id="RHEA:16302"/>
    </physiologicalReaction>
</comment>
<dbReference type="Gene3D" id="1.25.10.10">
    <property type="entry name" value="Leucine-rich Repeat Variant"/>
    <property type="match status" value="1"/>
</dbReference>
<keyword evidence="4" id="KW-0963">Cytoplasm</keyword>
<dbReference type="Proteomes" id="UP000749559">
    <property type="component" value="Unassembled WGS sequence"/>
</dbReference>
<evidence type="ECO:0000256" key="10">
    <source>
        <dbReference type="ARBA" id="ARBA00047304"/>
    </source>
</evidence>
<organism evidence="11 12">
    <name type="scientific">Owenia fusiformis</name>
    <name type="common">Polychaete worm</name>
    <dbReference type="NCBI Taxonomy" id="6347"/>
    <lineage>
        <taxon>Eukaryota</taxon>
        <taxon>Metazoa</taxon>
        <taxon>Spiralia</taxon>
        <taxon>Lophotrochozoa</taxon>
        <taxon>Annelida</taxon>
        <taxon>Polychaeta</taxon>
        <taxon>Sedentaria</taxon>
        <taxon>Canalipalpata</taxon>
        <taxon>Sabellida</taxon>
        <taxon>Oweniida</taxon>
        <taxon>Oweniidae</taxon>
        <taxon>Owenia</taxon>
    </lineage>
</organism>
<dbReference type="SMART" id="SM00454">
    <property type="entry name" value="SAM"/>
    <property type="match status" value="2"/>
</dbReference>
<name>A0A8J1T6I2_OWEFU</name>
<evidence type="ECO:0000256" key="6">
    <source>
        <dbReference type="ARBA" id="ARBA00022737"/>
    </source>
</evidence>
<dbReference type="SUPFAM" id="SSF47769">
    <property type="entry name" value="SAM/Pointed domain"/>
    <property type="match status" value="2"/>
</dbReference>
<dbReference type="Gene3D" id="3.40.50.10140">
    <property type="entry name" value="Toll/interleukin-1 receptor homology (TIR) domain"/>
    <property type="match status" value="1"/>
</dbReference>
<dbReference type="Pfam" id="PF00536">
    <property type="entry name" value="SAM_1"/>
    <property type="match status" value="1"/>
</dbReference>
<dbReference type="SUPFAM" id="SSF48371">
    <property type="entry name" value="ARM repeat"/>
    <property type="match status" value="1"/>
</dbReference>
<keyword evidence="8" id="KW-0391">Immunity</keyword>
<dbReference type="PANTHER" id="PTHR22998">
    <property type="entry name" value="SARM1"/>
    <property type="match status" value="1"/>
</dbReference>
<dbReference type="GO" id="GO:0003953">
    <property type="term" value="F:NAD+ nucleosidase activity"/>
    <property type="evidence" value="ECO:0007669"/>
    <property type="project" value="InterPro"/>
</dbReference>
<evidence type="ECO:0000256" key="4">
    <source>
        <dbReference type="ARBA" id="ARBA00022490"/>
    </source>
</evidence>
<evidence type="ECO:0000256" key="1">
    <source>
        <dbReference type="ARBA" id="ARBA00004496"/>
    </source>
</evidence>
<comment type="similarity">
    <text evidence="2">Belongs to the SARM1 family.</text>
</comment>
<dbReference type="PANTHER" id="PTHR22998:SF1">
    <property type="entry name" value="NAD(+) HYDROLASE SARM1"/>
    <property type="match status" value="1"/>
</dbReference>
<evidence type="ECO:0000256" key="7">
    <source>
        <dbReference type="ARBA" id="ARBA00022801"/>
    </source>
</evidence>
<dbReference type="GO" id="GO:0007165">
    <property type="term" value="P:signal transduction"/>
    <property type="evidence" value="ECO:0007669"/>
    <property type="project" value="InterPro"/>
</dbReference>
<dbReference type="InterPro" id="IPR016024">
    <property type="entry name" value="ARM-type_fold"/>
</dbReference>
<keyword evidence="9" id="KW-0520">NAD</keyword>
<dbReference type="GO" id="GO:0030425">
    <property type="term" value="C:dendrite"/>
    <property type="evidence" value="ECO:0007669"/>
    <property type="project" value="TreeGrafter"/>
</dbReference>
<dbReference type="SMART" id="SM00255">
    <property type="entry name" value="TIR"/>
    <property type="match status" value="1"/>
</dbReference>
<keyword evidence="12" id="KW-1185">Reference proteome</keyword>
<evidence type="ECO:0000256" key="2">
    <source>
        <dbReference type="ARBA" id="ARBA00008291"/>
    </source>
</evidence>
<dbReference type="SUPFAM" id="SSF52200">
    <property type="entry name" value="Toll/Interleukin receptor TIR domain"/>
    <property type="match status" value="1"/>
</dbReference>
<comment type="caution">
    <text evidence="11">The sequence shown here is derived from an EMBL/GenBank/DDBJ whole genome shotgun (WGS) entry which is preliminary data.</text>
</comment>
<dbReference type="GO" id="GO:0005737">
    <property type="term" value="C:cytoplasm"/>
    <property type="evidence" value="ECO:0007669"/>
    <property type="project" value="UniProtKB-SubCell"/>
</dbReference>
<dbReference type="EC" id="3.2.2.6" evidence="3"/>
<dbReference type="GO" id="GO:0045087">
    <property type="term" value="P:innate immune response"/>
    <property type="evidence" value="ECO:0007669"/>
    <property type="project" value="UniProtKB-KW"/>
</dbReference>
<dbReference type="InterPro" id="IPR011989">
    <property type="entry name" value="ARM-like"/>
</dbReference>
<dbReference type="EMBL" id="CAIIXF020000005">
    <property type="protein sequence ID" value="CAH1784186.1"/>
    <property type="molecule type" value="Genomic_DNA"/>
</dbReference>
<dbReference type="InterPro" id="IPR001660">
    <property type="entry name" value="SAM"/>
</dbReference>
<keyword evidence="5" id="KW-0399">Innate immunity</keyword>
<dbReference type="InterPro" id="IPR039184">
    <property type="entry name" value="SARM1"/>
</dbReference>
<evidence type="ECO:0000313" key="12">
    <source>
        <dbReference type="Proteomes" id="UP000749559"/>
    </source>
</evidence>
<evidence type="ECO:0000313" key="11">
    <source>
        <dbReference type="EMBL" id="CAH1784186.1"/>
    </source>
</evidence>
<dbReference type="Pfam" id="PF07647">
    <property type="entry name" value="SAM_2"/>
    <property type="match status" value="1"/>
</dbReference>
<evidence type="ECO:0000256" key="5">
    <source>
        <dbReference type="ARBA" id="ARBA00022588"/>
    </source>
</evidence>
<dbReference type="OrthoDB" id="202764at2759"/>
<evidence type="ECO:0000256" key="3">
    <source>
        <dbReference type="ARBA" id="ARBA00011982"/>
    </source>
</evidence>
<gene>
    <name evidence="11" type="ORF">OFUS_LOCUS10428</name>
</gene>
<dbReference type="Pfam" id="PF13676">
    <property type="entry name" value="TIR_2"/>
    <property type="match status" value="1"/>
</dbReference>
<protein>
    <recommendedName>
        <fullName evidence="3">ADP-ribosyl cyclase/cyclic ADP-ribose hydrolase</fullName>
        <ecNumber evidence="3">3.2.2.6</ecNumber>
    </recommendedName>
</protein>